<evidence type="ECO:0008006" key="2">
    <source>
        <dbReference type="Google" id="ProtNLM"/>
    </source>
</evidence>
<dbReference type="AlphaFoldDB" id="A0A6N2S4Q6"/>
<dbReference type="EMBL" id="CACRSL010000003">
    <property type="protein sequence ID" value="VYS87849.1"/>
    <property type="molecule type" value="Genomic_DNA"/>
</dbReference>
<sequence>MVLLLAGSTHTGKTFWAQRLMEQYRFPYLSIDHLKMGLIRAGLCPLTPESPDEELTAFLWPIVREMVKTCIENGQNLIVEGCYIPFDFAASFPPEYRKEIRYLCLIFSEGYLNRHFDEILAHENAVEQRINPCSCTSQQLLSENRSNLERCIAYGCPYQLIDEEYPSQLVFSPPL</sequence>
<organism evidence="1">
    <name type="scientific">uncultured Anaerotruncus sp</name>
    <dbReference type="NCBI Taxonomy" id="905011"/>
    <lineage>
        <taxon>Bacteria</taxon>
        <taxon>Bacillati</taxon>
        <taxon>Bacillota</taxon>
        <taxon>Clostridia</taxon>
        <taxon>Eubacteriales</taxon>
        <taxon>Oscillospiraceae</taxon>
        <taxon>Anaerotruncus</taxon>
        <taxon>environmental samples</taxon>
    </lineage>
</organism>
<reference evidence="1" key="1">
    <citation type="submission" date="2019-11" db="EMBL/GenBank/DDBJ databases">
        <authorList>
            <person name="Feng L."/>
        </authorList>
    </citation>
    <scope>NUCLEOTIDE SEQUENCE</scope>
    <source>
        <strain evidence="1">AundefinedLFYP135</strain>
    </source>
</reference>
<evidence type="ECO:0000313" key="1">
    <source>
        <dbReference type="EMBL" id="VYS87849.1"/>
    </source>
</evidence>
<dbReference type="SUPFAM" id="SSF52540">
    <property type="entry name" value="P-loop containing nucleoside triphosphate hydrolases"/>
    <property type="match status" value="1"/>
</dbReference>
<accession>A0A6N2S4Q6</accession>
<gene>
    <name evidence="1" type="ORF">AULFYP135_00741</name>
</gene>
<proteinExistence type="predicted"/>
<name>A0A6N2S4Q6_9FIRM</name>
<dbReference type="InterPro" id="IPR027417">
    <property type="entry name" value="P-loop_NTPase"/>
</dbReference>
<protein>
    <recommendedName>
        <fullName evidence="2">Adenylate kinase</fullName>
    </recommendedName>
</protein>
<dbReference type="Gene3D" id="3.40.50.300">
    <property type="entry name" value="P-loop containing nucleotide triphosphate hydrolases"/>
    <property type="match status" value="1"/>
</dbReference>